<sequence>MVAGSLKVLVVRARSQHAGQPDPLYYGPLQSLGFNLLTVHDRVEALLMASKVSPKFIILDLTAADLPVLNLLRCLQLDGNALNVPVLIVGHLPESKSIQHLTERAVSRQAGRTVEISEATLNQTLRPGGSVPGEENEIERGDGSRNQGAVRWWLGAAKKEMQ</sequence>
<evidence type="ECO:0008006" key="4">
    <source>
        <dbReference type="Google" id="ProtNLM"/>
    </source>
</evidence>
<feature type="region of interest" description="Disordered" evidence="1">
    <location>
        <begin position="124"/>
        <end position="147"/>
    </location>
</feature>
<accession>A0A2U3L834</accession>
<dbReference type="InterPro" id="IPR011006">
    <property type="entry name" value="CheY-like_superfamily"/>
</dbReference>
<dbReference type="SUPFAM" id="SSF52172">
    <property type="entry name" value="CheY-like"/>
    <property type="match status" value="1"/>
</dbReference>
<dbReference type="AlphaFoldDB" id="A0A2U3L834"/>
<evidence type="ECO:0000313" key="3">
    <source>
        <dbReference type="Proteomes" id="UP000238701"/>
    </source>
</evidence>
<gene>
    <name evidence="2" type="ORF">SBA1_800001</name>
</gene>
<evidence type="ECO:0000313" key="2">
    <source>
        <dbReference type="EMBL" id="SPF48077.1"/>
    </source>
</evidence>
<protein>
    <recommendedName>
        <fullName evidence="4">Response regulatory domain-containing protein</fullName>
    </recommendedName>
</protein>
<name>A0A2U3L834_9BACT</name>
<reference evidence="3" key="1">
    <citation type="submission" date="2018-02" db="EMBL/GenBank/DDBJ databases">
        <authorList>
            <person name="Hausmann B."/>
        </authorList>
    </citation>
    <scope>NUCLEOTIDE SEQUENCE [LARGE SCALE GENOMIC DNA]</scope>
    <source>
        <strain evidence="3">Peat soil MAG SbA1</strain>
    </source>
</reference>
<dbReference type="EMBL" id="OMOD01000178">
    <property type="protein sequence ID" value="SPF48077.1"/>
    <property type="molecule type" value="Genomic_DNA"/>
</dbReference>
<organism evidence="2 3">
    <name type="scientific">Candidatus Sulfotelmatobacter kueseliae</name>
    <dbReference type="NCBI Taxonomy" id="2042962"/>
    <lineage>
        <taxon>Bacteria</taxon>
        <taxon>Pseudomonadati</taxon>
        <taxon>Acidobacteriota</taxon>
        <taxon>Terriglobia</taxon>
        <taxon>Terriglobales</taxon>
        <taxon>Candidatus Korobacteraceae</taxon>
        <taxon>Candidatus Sulfotelmatobacter</taxon>
    </lineage>
</organism>
<dbReference type="Proteomes" id="UP000238701">
    <property type="component" value="Unassembled WGS sequence"/>
</dbReference>
<proteinExistence type="predicted"/>
<evidence type="ECO:0000256" key="1">
    <source>
        <dbReference type="SAM" id="MobiDB-lite"/>
    </source>
</evidence>